<protein>
    <recommendedName>
        <fullName evidence="4">PepSY domain-containing protein</fullName>
    </recommendedName>
</protein>
<evidence type="ECO:0000313" key="3">
    <source>
        <dbReference type="Proteomes" id="UP000179786"/>
    </source>
</evidence>
<feature type="signal peptide" evidence="1">
    <location>
        <begin position="1"/>
        <end position="20"/>
    </location>
</feature>
<feature type="chain" id="PRO_5010327447" description="PepSY domain-containing protein" evidence="1">
    <location>
        <begin position="21"/>
        <end position="81"/>
    </location>
</feature>
<evidence type="ECO:0000256" key="1">
    <source>
        <dbReference type="SAM" id="SignalP"/>
    </source>
</evidence>
<keyword evidence="1" id="KW-0732">Signal</keyword>
<accession>A0A1S1MVG8</accession>
<dbReference type="OrthoDB" id="6315199at2"/>
<keyword evidence="3" id="KW-1185">Reference proteome</keyword>
<proteinExistence type="predicted"/>
<dbReference type="RefSeq" id="WP_070986872.1">
    <property type="nucleotide sequence ID" value="NZ_MKJU01000030.1"/>
</dbReference>
<dbReference type="AlphaFoldDB" id="A0A1S1MVG8"/>
<name>A0A1S1MVG8_9GAMM</name>
<evidence type="ECO:0008006" key="4">
    <source>
        <dbReference type="Google" id="ProtNLM"/>
    </source>
</evidence>
<comment type="caution">
    <text evidence="2">The sequence shown here is derived from an EMBL/GenBank/DDBJ whole genome shotgun (WGS) entry which is preliminary data.</text>
</comment>
<reference evidence="2 3" key="1">
    <citation type="submission" date="2016-09" db="EMBL/GenBank/DDBJ databases">
        <title>Pseudoalteromonas amylolytica sp. nov., isolated from the surface seawater.</title>
        <authorList>
            <person name="Wu Y.-H."/>
            <person name="Cheng H."/>
            <person name="Jin X.-B."/>
            <person name="Wang C.-S."/>
            <person name="Xu X.-W."/>
        </authorList>
    </citation>
    <scope>NUCLEOTIDE SEQUENCE [LARGE SCALE GENOMIC DNA]</scope>
    <source>
        <strain evidence="2 3">JW1</strain>
    </source>
</reference>
<gene>
    <name evidence="2" type="ORF">BET10_19305</name>
</gene>
<dbReference type="Proteomes" id="UP000179786">
    <property type="component" value="Unassembled WGS sequence"/>
</dbReference>
<evidence type="ECO:0000313" key="2">
    <source>
        <dbReference type="EMBL" id="OHU88958.1"/>
    </source>
</evidence>
<dbReference type="EMBL" id="MKJU01000030">
    <property type="protein sequence ID" value="OHU88958.1"/>
    <property type="molecule type" value="Genomic_DNA"/>
</dbReference>
<sequence length="81" mass="9098">MRLSVCFLLFTCLTCTQVLGQTPKGEPISKKQAVELALAECQGRTLKITEQSDDYIVRILRDDGRVVDIRVDKKNGTVKKD</sequence>
<organism evidence="2 3">
    <name type="scientific">Pseudoalteromonas amylolytica</name>
    <dbReference type="NCBI Taxonomy" id="1859457"/>
    <lineage>
        <taxon>Bacteria</taxon>
        <taxon>Pseudomonadati</taxon>
        <taxon>Pseudomonadota</taxon>
        <taxon>Gammaproteobacteria</taxon>
        <taxon>Alteromonadales</taxon>
        <taxon>Pseudoalteromonadaceae</taxon>
        <taxon>Pseudoalteromonas</taxon>
    </lineage>
</organism>
<dbReference type="STRING" id="1859457.BET10_19305"/>